<gene>
    <name evidence="3" type="ORF">G4V63_00080</name>
</gene>
<evidence type="ECO:0000313" key="3">
    <source>
        <dbReference type="EMBL" id="NGX93686.1"/>
    </source>
</evidence>
<keyword evidence="4" id="KW-1185">Reference proteome</keyword>
<protein>
    <submittedName>
        <fullName evidence="3">Cation-transporting P-type ATPase</fullName>
    </submittedName>
</protein>
<dbReference type="AlphaFoldDB" id="A0A7C9VCI8"/>
<proteinExistence type="predicted"/>
<organism evidence="3 4">
    <name type="scientific">Candidatus Afipia apatlaquensis</name>
    <dbReference type="NCBI Taxonomy" id="2712852"/>
    <lineage>
        <taxon>Bacteria</taxon>
        <taxon>Pseudomonadati</taxon>
        <taxon>Pseudomonadota</taxon>
        <taxon>Alphaproteobacteria</taxon>
        <taxon>Hyphomicrobiales</taxon>
        <taxon>Nitrobacteraceae</taxon>
        <taxon>Afipia</taxon>
    </lineage>
</organism>
<reference evidence="3" key="1">
    <citation type="submission" date="2020-02" db="EMBL/GenBank/DDBJ databases">
        <title>Draft genome sequence of Candidatus Afipia apatlaquensis IBT-C3, a potential strain for decolorization of textile dyes.</title>
        <authorList>
            <person name="Sanchez-Reyes A."/>
            <person name="Breton-Deval L."/>
            <person name="Mangelson H."/>
            <person name="Sanchez-Flores A."/>
        </authorList>
    </citation>
    <scope>NUCLEOTIDE SEQUENCE [LARGE SCALE GENOMIC DNA]</scope>
    <source>
        <strain evidence="3">IBT-C3</strain>
    </source>
</reference>
<evidence type="ECO:0000313" key="4">
    <source>
        <dbReference type="Proteomes" id="UP000480266"/>
    </source>
</evidence>
<sequence length="114" mass="12917">SQMNGATLEEARTYAVNTLVVMEIFYLFSVRYLRAPSLTWQGLRGTRPVLIALTVVVTLQLIFTYAPFMETFFDTRPVDFLHGAEIIGIGIALFAILEIEKSVRTWMARRNDAA</sequence>
<dbReference type="Gene3D" id="1.20.1110.10">
    <property type="entry name" value="Calcium-transporting ATPase, transmembrane domain"/>
    <property type="match status" value="1"/>
</dbReference>
<feature type="transmembrane region" description="Helical" evidence="1">
    <location>
        <begin position="49"/>
        <end position="68"/>
    </location>
</feature>
<comment type="caution">
    <text evidence="3">The sequence shown here is derived from an EMBL/GenBank/DDBJ whole genome shotgun (WGS) entry which is preliminary data.</text>
</comment>
<dbReference type="EMBL" id="JAAMRR010000004">
    <property type="protein sequence ID" value="NGX93686.1"/>
    <property type="molecule type" value="Genomic_DNA"/>
</dbReference>
<feature type="non-terminal residue" evidence="3">
    <location>
        <position position="1"/>
    </location>
</feature>
<feature type="transmembrane region" description="Helical" evidence="1">
    <location>
        <begin position="80"/>
        <end position="99"/>
    </location>
</feature>
<keyword evidence="1" id="KW-0472">Membrane</keyword>
<feature type="domain" description="Cation-transporting P-type ATPase C-terminal" evidence="2">
    <location>
        <begin position="4"/>
        <end position="102"/>
    </location>
</feature>
<keyword evidence="1" id="KW-1133">Transmembrane helix</keyword>
<evidence type="ECO:0000259" key="2">
    <source>
        <dbReference type="Pfam" id="PF00689"/>
    </source>
</evidence>
<accession>A0A7C9VCI8</accession>
<keyword evidence="1" id="KW-0812">Transmembrane</keyword>
<feature type="transmembrane region" description="Helical" evidence="1">
    <location>
        <begin position="12"/>
        <end position="28"/>
    </location>
</feature>
<dbReference type="Proteomes" id="UP000480266">
    <property type="component" value="Unassembled WGS sequence"/>
</dbReference>
<name>A0A7C9VCI8_9BRAD</name>
<dbReference type="Pfam" id="PF00689">
    <property type="entry name" value="Cation_ATPase_C"/>
    <property type="match status" value="1"/>
</dbReference>
<dbReference type="InterPro" id="IPR023298">
    <property type="entry name" value="ATPase_P-typ_TM_dom_sf"/>
</dbReference>
<dbReference type="InterPro" id="IPR006068">
    <property type="entry name" value="ATPase_P-typ_cation-transptr_C"/>
</dbReference>
<evidence type="ECO:0000256" key="1">
    <source>
        <dbReference type="SAM" id="Phobius"/>
    </source>
</evidence>
<dbReference type="SUPFAM" id="SSF81665">
    <property type="entry name" value="Calcium ATPase, transmembrane domain M"/>
    <property type="match status" value="1"/>
</dbReference>